<accession>A0A382LTV0</accession>
<dbReference type="AlphaFoldDB" id="A0A382LTV0"/>
<dbReference type="EMBL" id="UINC01088485">
    <property type="protein sequence ID" value="SVC38757.1"/>
    <property type="molecule type" value="Genomic_DNA"/>
</dbReference>
<evidence type="ECO:0008006" key="2">
    <source>
        <dbReference type="Google" id="ProtNLM"/>
    </source>
</evidence>
<proteinExistence type="predicted"/>
<dbReference type="Gene3D" id="3.30.1120.10">
    <property type="match status" value="1"/>
</dbReference>
<sequence>AYIKPQPGGPKGQLYHLGNDLAETRNLYQEKPDIVKSLQSKLAQILNQTKTRP</sequence>
<gene>
    <name evidence="1" type="ORF">METZ01_LOCUS291611</name>
</gene>
<protein>
    <recommendedName>
        <fullName evidence="2">N-sulphoglucosamine sulphohydrolase C-terminal domain-containing protein</fullName>
    </recommendedName>
</protein>
<name>A0A382LTV0_9ZZZZ</name>
<feature type="non-terminal residue" evidence="1">
    <location>
        <position position="1"/>
    </location>
</feature>
<reference evidence="1" key="1">
    <citation type="submission" date="2018-05" db="EMBL/GenBank/DDBJ databases">
        <authorList>
            <person name="Lanie J.A."/>
            <person name="Ng W.-L."/>
            <person name="Kazmierczak K.M."/>
            <person name="Andrzejewski T.M."/>
            <person name="Davidsen T.M."/>
            <person name="Wayne K.J."/>
            <person name="Tettelin H."/>
            <person name="Glass J.I."/>
            <person name="Rusch D."/>
            <person name="Podicherti R."/>
            <person name="Tsui H.-C.T."/>
            <person name="Winkler M.E."/>
        </authorList>
    </citation>
    <scope>NUCLEOTIDE SEQUENCE</scope>
</reference>
<organism evidence="1">
    <name type="scientific">marine metagenome</name>
    <dbReference type="NCBI Taxonomy" id="408172"/>
    <lineage>
        <taxon>unclassified sequences</taxon>
        <taxon>metagenomes</taxon>
        <taxon>ecological metagenomes</taxon>
    </lineage>
</organism>
<dbReference type="InterPro" id="IPR017850">
    <property type="entry name" value="Alkaline_phosphatase_core_sf"/>
</dbReference>
<evidence type="ECO:0000313" key="1">
    <source>
        <dbReference type="EMBL" id="SVC38757.1"/>
    </source>
</evidence>
<dbReference type="SUPFAM" id="SSF53649">
    <property type="entry name" value="Alkaline phosphatase-like"/>
    <property type="match status" value="1"/>
</dbReference>